<dbReference type="Pfam" id="PF01551">
    <property type="entry name" value="Peptidase_M23"/>
    <property type="match status" value="1"/>
</dbReference>
<dbReference type="AlphaFoldDB" id="H5SDJ8"/>
<dbReference type="PROSITE" id="PS51782">
    <property type="entry name" value="LYSM"/>
    <property type="match status" value="2"/>
</dbReference>
<dbReference type="GO" id="GO:0004222">
    <property type="term" value="F:metalloendopeptidase activity"/>
    <property type="evidence" value="ECO:0007669"/>
    <property type="project" value="TreeGrafter"/>
</dbReference>
<dbReference type="PANTHER" id="PTHR21666:SF289">
    <property type="entry name" value="L-ALA--D-GLU ENDOPEPTIDASE"/>
    <property type="match status" value="1"/>
</dbReference>
<dbReference type="MEROPS" id="M23.014"/>
<dbReference type="InterPro" id="IPR036779">
    <property type="entry name" value="LysM_dom_sf"/>
</dbReference>
<protein>
    <submittedName>
        <fullName evidence="3">Hypothetical conserved protein</fullName>
    </submittedName>
</protein>
<dbReference type="CDD" id="cd00118">
    <property type="entry name" value="LysM"/>
    <property type="match status" value="2"/>
</dbReference>
<evidence type="ECO:0000259" key="2">
    <source>
        <dbReference type="PROSITE" id="PS51782"/>
    </source>
</evidence>
<feature type="domain" description="LysM" evidence="2">
    <location>
        <begin position="48"/>
        <end position="94"/>
    </location>
</feature>
<accession>H5SDJ8</accession>
<dbReference type="SUPFAM" id="SSF51261">
    <property type="entry name" value="Duplicated hybrid motif"/>
    <property type="match status" value="1"/>
</dbReference>
<dbReference type="CDD" id="cd12797">
    <property type="entry name" value="M23_peptidase"/>
    <property type="match status" value="1"/>
</dbReference>
<dbReference type="SUPFAM" id="SSF54106">
    <property type="entry name" value="LysM domain"/>
    <property type="match status" value="1"/>
</dbReference>
<dbReference type="Gene3D" id="3.10.350.10">
    <property type="entry name" value="LysM domain"/>
    <property type="match status" value="2"/>
</dbReference>
<proteinExistence type="predicted"/>
<dbReference type="Pfam" id="PF01476">
    <property type="entry name" value="LysM"/>
    <property type="match status" value="2"/>
</dbReference>
<dbReference type="InterPro" id="IPR016047">
    <property type="entry name" value="M23ase_b-sheet_dom"/>
</dbReference>
<sequence>MLLLSWCGLALVFFWVQHGSLLLSEKRPAAQGGPTSGDEGFQEFSEIITYEVQPGDTLETIAQQFGISVEALVGSNATTLDDLYALEPGTVLKIVKNGVLHSVKRGQTLSDIARTYGVALSEIVRANGLEDREYIYPGEEFFIPGAVTSPALTYLQMAGGKKSLFAWPVRGLLTSGFGPRIHPISGEPDFHQGIDIEVPEGTDVYAACAGRVQRAGRHSGYGLYIVLEHSNGYRTLYGHLSEIGVYRGQFVEGGQRIARSGNTGNSTGPHLHFEILQYGRALNPLALLPP</sequence>
<keyword evidence="1" id="KW-0732">Signal</keyword>
<dbReference type="EMBL" id="AP011682">
    <property type="protein sequence ID" value="BAL54234.1"/>
    <property type="molecule type" value="Genomic_DNA"/>
</dbReference>
<dbReference type="SMART" id="SM00257">
    <property type="entry name" value="LysM"/>
    <property type="match status" value="2"/>
</dbReference>
<feature type="domain" description="LysM" evidence="2">
    <location>
        <begin position="99"/>
        <end position="143"/>
    </location>
</feature>
<organism evidence="3">
    <name type="scientific">uncultured Acetothermia bacterium</name>
    <dbReference type="NCBI Taxonomy" id="236499"/>
    <lineage>
        <taxon>Bacteria</taxon>
        <taxon>Candidatus Bipolaricaulota</taxon>
        <taxon>environmental samples</taxon>
    </lineage>
</organism>
<reference evidence="3" key="1">
    <citation type="journal article" date="2005" name="Environ. Microbiol.">
        <title>Genetic and functional properties of uncultivated thermophilic crenarchaeotes from a subsurface gold mine as revealed by analysis of genome fragments.</title>
        <authorList>
            <person name="Nunoura T."/>
            <person name="Hirayama H."/>
            <person name="Takami H."/>
            <person name="Oida H."/>
            <person name="Nishi S."/>
            <person name="Shimamura S."/>
            <person name="Suzuki Y."/>
            <person name="Inagaki F."/>
            <person name="Takai K."/>
            <person name="Nealson K.H."/>
            <person name="Horikoshi K."/>
        </authorList>
    </citation>
    <scope>NUCLEOTIDE SEQUENCE</scope>
</reference>
<evidence type="ECO:0000313" key="3">
    <source>
        <dbReference type="EMBL" id="BAL54234.1"/>
    </source>
</evidence>
<dbReference type="InterPro" id="IPR018392">
    <property type="entry name" value="LysM"/>
</dbReference>
<dbReference type="InterPro" id="IPR050570">
    <property type="entry name" value="Cell_wall_metabolism_enzyme"/>
</dbReference>
<dbReference type="PANTHER" id="PTHR21666">
    <property type="entry name" value="PEPTIDASE-RELATED"/>
    <property type="match status" value="1"/>
</dbReference>
<reference evidence="3" key="2">
    <citation type="journal article" date="2012" name="PLoS ONE">
        <title>A Deeply Branching Thermophilic Bacterium with an Ancient Acetyl-CoA Pathway Dominates a Subsurface Ecosystem.</title>
        <authorList>
            <person name="Takami H."/>
            <person name="Noguchi H."/>
            <person name="Takaki Y."/>
            <person name="Uchiyama I."/>
            <person name="Toyoda A."/>
            <person name="Nishi S."/>
            <person name="Chee G.-J."/>
            <person name="Arai W."/>
            <person name="Nunoura T."/>
            <person name="Itoh T."/>
            <person name="Hattori M."/>
            <person name="Takai K."/>
        </authorList>
    </citation>
    <scope>NUCLEOTIDE SEQUENCE</scope>
</reference>
<dbReference type="InterPro" id="IPR011055">
    <property type="entry name" value="Dup_hybrid_motif"/>
</dbReference>
<evidence type="ECO:0000256" key="1">
    <source>
        <dbReference type="ARBA" id="ARBA00022729"/>
    </source>
</evidence>
<name>H5SDJ8_9BACT</name>
<gene>
    <name evidence="3" type="ORF">HGMM_F13G06C17</name>
</gene>
<dbReference type="Gene3D" id="2.70.70.10">
    <property type="entry name" value="Glucose Permease (Domain IIA)"/>
    <property type="match status" value="1"/>
</dbReference>